<dbReference type="InterPro" id="IPR013042">
    <property type="entry name" value="DUF1592"/>
</dbReference>
<dbReference type="KEGG" id="ahel:Q31a_34840"/>
<dbReference type="AlphaFoldDB" id="A0A518G9A2"/>
<protein>
    <submittedName>
        <fullName evidence="8">Planctomycete cytochrome C</fullName>
    </submittedName>
</protein>
<accession>A0A518G9A2</accession>
<feature type="domain" description="DUF1595" evidence="6">
    <location>
        <begin position="388"/>
        <end position="446"/>
    </location>
</feature>
<evidence type="ECO:0000313" key="8">
    <source>
        <dbReference type="EMBL" id="QDV25161.1"/>
    </source>
</evidence>
<proteinExistence type="predicted"/>
<dbReference type="InterPro" id="IPR013036">
    <property type="entry name" value="DUF1587"/>
</dbReference>
<dbReference type="Pfam" id="PF07624">
    <property type="entry name" value="PSD2"/>
    <property type="match status" value="1"/>
</dbReference>
<dbReference type="Pfam" id="PF07627">
    <property type="entry name" value="PSCyt3"/>
    <property type="match status" value="1"/>
</dbReference>
<dbReference type="InterPro" id="IPR031768">
    <property type="entry name" value="CBM60_xylan-bd"/>
</dbReference>
<name>A0A518G9A2_9BACT</name>
<evidence type="ECO:0000259" key="3">
    <source>
        <dbReference type="Pfam" id="PF07627"/>
    </source>
</evidence>
<dbReference type="EMBL" id="CP036298">
    <property type="protein sequence ID" value="QDV25161.1"/>
    <property type="molecule type" value="Genomic_DNA"/>
</dbReference>
<feature type="domain" description="DUF1592" evidence="4">
    <location>
        <begin position="460"/>
        <end position="587"/>
    </location>
</feature>
<feature type="domain" description="Carbohydrate binding module xylan-binding" evidence="7">
    <location>
        <begin position="266"/>
        <end position="353"/>
    </location>
</feature>
<organism evidence="8 9">
    <name type="scientific">Aureliella helgolandensis</name>
    <dbReference type="NCBI Taxonomy" id="2527968"/>
    <lineage>
        <taxon>Bacteria</taxon>
        <taxon>Pseudomonadati</taxon>
        <taxon>Planctomycetota</taxon>
        <taxon>Planctomycetia</taxon>
        <taxon>Pirellulales</taxon>
        <taxon>Pirellulaceae</taxon>
        <taxon>Aureliella</taxon>
    </lineage>
</organism>
<dbReference type="Pfam" id="PF07631">
    <property type="entry name" value="PSD4"/>
    <property type="match status" value="1"/>
</dbReference>
<evidence type="ECO:0000259" key="1">
    <source>
        <dbReference type="Pfam" id="PF07624"/>
    </source>
</evidence>
<evidence type="ECO:0000259" key="7">
    <source>
        <dbReference type="Pfam" id="PF16841"/>
    </source>
</evidence>
<feature type="domain" description="DUF1587" evidence="2">
    <location>
        <begin position="150"/>
        <end position="213"/>
    </location>
</feature>
<dbReference type="Pfam" id="PF07626">
    <property type="entry name" value="PSD3"/>
    <property type="match status" value="1"/>
</dbReference>
<keyword evidence="9" id="KW-1185">Reference proteome</keyword>
<evidence type="ECO:0000259" key="5">
    <source>
        <dbReference type="Pfam" id="PF07635"/>
    </source>
</evidence>
<dbReference type="Pfam" id="PF07635">
    <property type="entry name" value="PSCyt1"/>
    <property type="match status" value="1"/>
</dbReference>
<dbReference type="Pfam" id="PF07637">
    <property type="entry name" value="PSD5"/>
    <property type="match status" value="1"/>
</dbReference>
<feature type="domain" description="DUF1585" evidence="1">
    <location>
        <begin position="715"/>
        <end position="789"/>
    </location>
</feature>
<feature type="domain" description="DUF1588" evidence="3">
    <location>
        <begin position="605"/>
        <end position="702"/>
    </location>
</feature>
<dbReference type="Pfam" id="PF16841">
    <property type="entry name" value="CBM60"/>
    <property type="match status" value="1"/>
</dbReference>
<gene>
    <name evidence="8" type="ORF">Q31a_34840</name>
</gene>
<evidence type="ECO:0000259" key="6">
    <source>
        <dbReference type="Pfam" id="PF07637"/>
    </source>
</evidence>
<feature type="domain" description="Cytochrome C Planctomycete-type" evidence="5">
    <location>
        <begin position="66"/>
        <end position="113"/>
    </location>
</feature>
<evidence type="ECO:0000259" key="4">
    <source>
        <dbReference type="Pfam" id="PF07631"/>
    </source>
</evidence>
<evidence type="ECO:0000313" key="9">
    <source>
        <dbReference type="Proteomes" id="UP000318017"/>
    </source>
</evidence>
<dbReference type="OrthoDB" id="175242at2"/>
<dbReference type="InterPro" id="IPR013043">
    <property type="entry name" value="DUF1595"/>
</dbReference>
<dbReference type="InterPro" id="IPR011478">
    <property type="entry name" value="DUF1585"/>
</dbReference>
<dbReference type="InterPro" id="IPR013039">
    <property type="entry name" value="DUF1588"/>
</dbReference>
<evidence type="ECO:0000259" key="2">
    <source>
        <dbReference type="Pfam" id="PF07626"/>
    </source>
</evidence>
<dbReference type="InterPro" id="IPR011429">
    <property type="entry name" value="Cyt_c_Planctomycete-type"/>
</dbReference>
<dbReference type="Proteomes" id="UP000318017">
    <property type="component" value="Chromosome"/>
</dbReference>
<reference evidence="8 9" key="1">
    <citation type="submission" date="2019-02" db="EMBL/GenBank/DDBJ databases">
        <title>Deep-cultivation of Planctomycetes and their phenomic and genomic characterization uncovers novel biology.</title>
        <authorList>
            <person name="Wiegand S."/>
            <person name="Jogler M."/>
            <person name="Boedeker C."/>
            <person name="Pinto D."/>
            <person name="Vollmers J."/>
            <person name="Rivas-Marin E."/>
            <person name="Kohn T."/>
            <person name="Peeters S.H."/>
            <person name="Heuer A."/>
            <person name="Rast P."/>
            <person name="Oberbeckmann S."/>
            <person name="Bunk B."/>
            <person name="Jeske O."/>
            <person name="Meyerdierks A."/>
            <person name="Storesund J.E."/>
            <person name="Kallscheuer N."/>
            <person name="Luecker S."/>
            <person name="Lage O.M."/>
            <person name="Pohl T."/>
            <person name="Merkel B.J."/>
            <person name="Hornburger P."/>
            <person name="Mueller R.-W."/>
            <person name="Bruemmer F."/>
            <person name="Labrenz M."/>
            <person name="Spormann A.M."/>
            <person name="Op den Camp H."/>
            <person name="Overmann J."/>
            <person name="Amann R."/>
            <person name="Jetten M.S.M."/>
            <person name="Mascher T."/>
            <person name="Medema M.H."/>
            <person name="Devos D.P."/>
            <person name="Kaster A.-K."/>
            <person name="Ovreas L."/>
            <person name="Rohde M."/>
            <person name="Galperin M.Y."/>
            <person name="Jogler C."/>
        </authorList>
    </citation>
    <scope>NUCLEOTIDE SEQUENCE [LARGE SCALE GENOMIC DNA]</scope>
    <source>
        <strain evidence="8 9">Q31a</strain>
    </source>
</reference>
<sequence>MQHPVFNSENSGPRASRTRRHRQAGLCVLCAVWVATLGAARLPAADQALRQRELEAKVAPLLSKHCYGCHSGAEADAGLALDHFETISSYLKSRVVWEKVIEKLQLDAMPPPDASELAPAERQFLVTWIRDTINDFECGQQPNPGSVTLRRLNAAEYQNTIQALLGVNYTPAANFPGDDVGYGFDNIGDVLTLPPMLMEKYLVAAEKISRYVIQTPPPDQVFQASYAGAQLEFEGGGNMRDGALSFYASGVASIEEQLPWTGKYRLTITAGGDQVGEEPCQMGIAVGEKRVGTLAVPNDTESPQEFEIELRLGEGARRISIGFLNDFYIAAKGGQPAQDRNLSLFHVELIGRKSGGTAIEPSQLRPQHRRVVFTTPSAEKDSQTATHKVLERLASRAYRRPVATEELRELVGLALEIQAAGDSFEESIQVAMQAILISPHFLFRVESPPASEQYGEYRNLDEFELASRLSYFLWSSMPDDELLGLALQNQLRVGNNLERQVARMLKDERARAFVSNFASQWLMLRKLESFVPDEQMFPKWNDRIKELSKLETLNFFAGVLKADMSVIRLLDADFTFLNQELAEFYGMSGVQGDDFVRVSLAGTPRSGLLTQASVLAVTSNPTRTSPVKRGRWILDNLLATPPPPPPPGVPELQEKGPLVGSMRQQLEQHRADPNCAGCHKLMDPLGFALENFDAIGLYREQEHGVPVDSSGVLPDGTRVSSARELQRVLTEQNRQKFVECVTEKLLTYALGRGLEYYDKCAVDKILATLEDSDFRFSALISAIVHSDPFQKKGEREIAL</sequence>